<dbReference type="OrthoDB" id="3261349at2759"/>
<reference evidence="3 4" key="1">
    <citation type="journal article" date="2020" name="ISME J.">
        <title>Uncovering the hidden diversity of litter-decomposition mechanisms in mushroom-forming fungi.</title>
        <authorList>
            <person name="Floudas D."/>
            <person name="Bentzer J."/>
            <person name="Ahren D."/>
            <person name="Johansson T."/>
            <person name="Persson P."/>
            <person name="Tunlid A."/>
        </authorList>
    </citation>
    <scope>NUCLEOTIDE SEQUENCE [LARGE SCALE GENOMIC DNA]</scope>
    <source>
        <strain evidence="3 4">CBS 406.79</strain>
    </source>
</reference>
<sequence length="282" mass="31748">MNGVGLFGTAHHIRPAFFTLVICPSGTLKTFKFKNLARCVELIQFVILIYDWLLTFGQEYERFWQSDLRRLPAILFFVNRYLCLFGNIPVLFLYFWADTVSFDGESKSTATACGYFIHVWQASRSQLICPSLDFRSSIEHQRVTALYGGSSRIRIFLYAVVFVMVGNTLAQLYLTDTSPPPVIELSSVLKQIANVPVYTSEQGRHLTFLWLGMFVFDLSVFSLTLWKTLSQGIVGRGSVLTIVVRDGSMYFGIITLFTLANILVFALGAVSASIQTLIVVLN</sequence>
<keyword evidence="1" id="KW-1133">Transmembrane helix</keyword>
<dbReference type="Proteomes" id="UP000518752">
    <property type="component" value="Unassembled WGS sequence"/>
</dbReference>
<organism evidence="3 4">
    <name type="scientific">Collybiopsis confluens</name>
    <dbReference type="NCBI Taxonomy" id="2823264"/>
    <lineage>
        <taxon>Eukaryota</taxon>
        <taxon>Fungi</taxon>
        <taxon>Dikarya</taxon>
        <taxon>Basidiomycota</taxon>
        <taxon>Agaricomycotina</taxon>
        <taxon>Agaricomycetes</taxon>
        <taxon>Agaricomycetidae</taxon>
        <taxon>Agaricales</taxon>
        <taxon>Marasmiineae</taxon>
        <taxon>Omphalotaceae</taxon>
        <taxon>Collybiopsis</taxon>
    </lineage>
</organism>
<comment type="caution">
    <text evidence="3">The sequence shown here is derived from an EMBL/GenBank/DDBJ whole genome shotgun (WGS) entry which is preliminary data.</text>
</comment>
<gene>
    <name evidence="3" type="ORF">D9757_005044</name>
</gene>
<dbReference type="InterPro" id="IPR045340">
    <property type="entry name" value="DUF6533"/>
</dbReference>
<feature type="transmembrane region" description="Helical" evidence="1">
    <location>
        <begin position="73"/>
        <end position="97"/>
    </location>
</feature>
<accession>A0A8H5HT36</accession>
<feature type="transmembrane region" description="Helical" evidence="1">
    <location>
        <begin position="155"/>
        <end position="174"/>
    </location>
</feature>
<evidence type="ECO:0000256" key="1">
    <source>
        <dbReference type="SAM" id="Phobius"/>
    </source>
</evidence>
<evidence type="ECO:0000259" key="2">
    <source>
        <dbReference type="Pfam" id="PF20151"/>
    </source>
</evidence>
<feature type="transmembrane region" description="Helical" evidence="1">
    <location>
        <begin position="208"/>
        <end position="229"/>
    </location>
</feature>
<protein>
    <recommendedName>
        <fullName evidence="2">DUF6533 domain-containing protein</fullName>
    </recommendedName>
</protein>
<feature type="domain" description="DUF6533" evidence="2">
    <location>
        <begin position="44"/>
        <end position="84"/>
    </location>
</feature>
<feature type="transmembrane region" description="Helical" evidence="1">
    <location>
        <begin position="35"/>
        <end position="53"/>
    </location>
</feature>
<dbReference type="AlphaFoldDB" id="A0A8H5HT36"/>
<keyword evidence="1" id="KW-0472">Membrane</keyword>
<evidence type="ECO:0000313" key="3">
    <source>
        <dbReference type="EMBL" id="KAF5388968.1"/>
    </source>
</evidence>
<proteinExistence type="predicted"/>
<feature type="transmembrane region" description="Helical" evidence="1">
    <location>
        <begin position="250"/>
        <end position="274"/>
    </location>
</feature>
<evidence type="ECO:0000313" key="4">
    <source>
        <dbReference type="Proteomes" id="UP000518752"/>
    </source>
</evidence>
<keyword evidence="1" id="KW-0812">Transmembrane</keyword>
<dbReference type="EMBL" id="JAACJN010000025">
    <property type="protein sequence ID" value="KAF5388968.1"/>
    <property type="molecule type" value="Genomic_DNA"/>
</dbReference>
<name>A0A8H5HT36_9AGAR</name>
<keyword evidence="4" id="KW-1185">Reference proteome</keyword>
<dbReference type="Pfam" id="PF20151">
    <property type="entry name" value="DUF6533"/>
    <property type="match status" value="1"/>
</dbReference>